<dbReference type="OrthoDB" id="8192126at2759"/>
<evidence type="ECO:0000256" key="5">
    <source>
        <dbReference type="ARBA" id="ARBA00023242"/>
    </source>
</evidence>
<dbReference type="GO" id="GO:0000122">
    <property type="term" value="P:negative regulation of transcription by RNA polymerase II"/>
    <property type="evidence" value="ECO:0007669"/>
    <property type="project" value="TreeGrafter"/>
</dbReference>
<dbReference type="SMART" id="SM00298">
    <property type="entry name" value="CHROMO"/>
    <property type="match status" value="1"/>
</dbReference>
<accession>A0A087TR66</accession>
<name>A0A087TR66_STEMI</name>
<protein>
    <submittedName>
        <fullName evidence="8">Chromobox protein-like protein</fullName>
    </submittedName>
</protein>
<feature type="non-terminal residue" evidence="8">
    <location>
        <position position="392"/>
    </location>
</feature>
<keyword evidence="3" id="KW-0805">Transcription regulation</keyword>
<evidence type="ECO:0000256" key="2">
    <source>
        <dbReference type="ARBA" id="ARBA00022491"/>
    </source>
</evidence>
<dbReference type="GO" id="GO:0003682">
    <property type="term" value="F:chromatin binding"/>
    <property type="evidence" value="ECO:0007669"/>
    <property type="project" value="TreeGrafter"/>
</dbReference>
<evidence type="ECO:0000256" key="3">
    <source>
        <dbReference type="ARBA" id="ARBA00023015"/>
    </source>
</evidence>
<evidence type="ECO:0000313" key="9">
    <source>
        <dbReference type="Proteomes" id="UP000054359"/>
    </source>
</evidence>
<dbReference type="SUPFAM" id="SSF54160">
    <property type="entry name" value="Chromo domain-like"/>
    <property type="match status" value="1"/>
</dbReference>
<keyword evidence="9" id="KW-1185">Reference proteome</keyword>
<dbReference type="Pfam" id="PF17218">
    <property type="entry name" value="CBX7_C"/>
    <property type="match status" value="1"/>
</dbReference>
<dbReference type="GO" id="GO:0035102">
    <property type="term" value="C:PRC1 complex"/>
    <property type="evidence" value="ECO:0007669"/>
    <property type="project" value="TreeGrafter"/>
</dbReference>
<feature type="compositionally biased region" description="Basic and acidic residues" evidence="6">
    <location>
        <begin position="234"/>
        <end position="249"/>
    </location>
</feature>
<feature type="region of interest" description="Disordered" evidence="6">
    <location>
        <begin position="373"/>
        <end position="392"/>
    </location>
</feature>
<feature type="domain" description="Chromo" evidence="7">
    <location>
        <begin position="11"/>
        <end position="69"/>
    </location>
</feature>
<keyword evidence="5" id="KW-0539">Nucleus</keyword>
<evidence type="ECO:0000256" key="4">
    <source>
        <dbReference type="ARBA" id="ARBA00023163"/>
    </source>
</evidence>
<dbReference type="EMBL" id="KK116374">
    <property type="protein sequence ID" value="KFM67605.1"/>
    <property type="molecule type" value="Genomic_DNA"/>
</dbReference>
<dbReference type="Proteomes" id="UP000054359">
    <property type="component" value="Unassembled WGS sequence"/>
</dbReference>
<dbReference type="InterPro" id="IPR023780">
    <property type="entry name" value="Chromo_domain"/>
</dbReference>
<evidence type="ECO:0000259" key="7">
    <source>
        <dbReference type="PROSITE" id="PS50013"/>
    </source>
</evidence>
<feature type="compositionally biased region" description="Low complexity" evidence="6">
    <location>
        <begin position="124"/>
        <end position="135"/>
    </location>
</feature>
<feature type="region of interest" description="Disordered" evidence="6">
    <location>
        <begin position="97"/>
        <end position="135"/>
    </location>
</feature>
<sequence length="392" mass="42797">MELSSVGERVFAAECIQKKRIRKGRVEYLVKWKGWSTRYNTWEPEENILDVRLLEAFEASQSKDHTSPRKGHRGKRERMGYDAGHYSVGIAHSDNHIPVEENSTNSLDQDALDSGDRQMHLNDSWQQGGSNEQQSGSLLVSIPLPIVNATGNSEPPLKVPKINNLNSASENTWDNCPSSPSSPEWHIPTSNSSSPSECAGENEGPDVNNVVSQDNVQSSSESSNCSLSRTSFTAEEKEPEVQKSLKSESNEDVISIKPAEDSESFLSSGKDECSIDASDGISVNQLQKNSNENIVDESINASAGGDVFDGSVTAENGESVSEVDPIPDTPALSDDFWKKQNPLVDHVLITDVTTNLLTVTVRECDTSCGFFKDRPNPDITGNSPKCNEGHTL</sequence>
<dbReference type="InterPro" id="IPR033773">
    <property type="entry name" value="CBX7_C"/>
</dbReference>
<dbReference type="PANTHER" id="PTHR46389">
    <property type="entry name" value="POLYCOMB GROUP PROTEIN PC"/>
    <property type="match status" value="1"/>
</dbReference>
<gene>
    <name evidence="8" type="ORF">X975_13730</name>
</gene>
<organism evidence="8 9">
    <name type="scientific">Stegodyphus mimosarum</name>
    <name type="common">African social velvet spider</name>
    <dbReference type="NCBI Taxonomy" id="407821"/>
    <lineage>
        <taxon>Eukaryota</taxon>
        <taxon>Metazoa</taxon>
        <taxon>Ecdysozoa</taxon>
        <taxon>Arthropoda</taxon>
        <taxon>Chelicerata</taxon>
        <taxon>Arachnida</taxon>
        <taxon>Araneae</taxon>
        <taxon>Araneomorphae</taxon>
        <taxon>Entelegynae</taxon>
        <taxon>Eresoidea</taxon>
        <taxon>Eresidae</taxon>
        <taxon>Stegodyphus</taxon>
    </lineage>
</organism>
<dbReference type="AlphaFoldDB" id="A0A087TR66"/>
<dbReference type="InterPro" id="IPR016197">
    <property type="entry name" value="Chromo-like_dom_sf"/>
</dbReference>
<feature type="region of interest" description="Disordered" evidence="6">
    <location>
        <begin position="171"/>
        <end position="252"/>
    </location>
</feature>
<evidence type="ECO:0000313" key="8">
    <source>
        <dbReference type="EMBL" id="KFM67605.1"/>
    </source>
</evidence>
<proteinExistence type="predicted"/>
<dbReference type="STRING" id="407821.A0A087TR66"/>
<dbReference type="InterPro" id="IPR052458">
    <property type="entry name" value="PcG_PRC1-like_component"/>
</dbReference>
<dbReference type="Gene3D" id="2.40.50.40">
    <property type="match status" value="1"/>
</dbReference>
<dbReference type="PROSITE" id="PS50013">
    <property type="entry name" value="CHROMO_2"/>
    <property type="match status" value="1"/>
</dbReference>
<dbReference type="InterPro" id="IPR023779">
    <property type="entry name" value="Chromodomain_CS"/>
</dbReference>
<keyword evidence="4" id="KW-0804">Transcription</keyword>
<dbReference type="InterPro" id="IPR000953">
    <property type="entry name" value="Chromo/chromo_shadow_dom"/>
</dbReference>
<evidence type="ECO:0000256" key="1">
    <source>
        <dbReference type="ARBA" id="ARBA00004123"/>
    </source>
</evidence>
<keyword evidence="2" id="KW-0678">Repressor</keyword>
<feature type="compositionally biased region" description="Low complexity" evidence="6">
    <location>
        <begin position="207"/>
        <end position="231"/>
    </location>
</feature>
<dbReference type="GO" id="GO:0000785">
    <property type="term" value="C:chromatin"/>
    <property type="evidence" value="ECO:0007669"/>
    <property type="project" value="TreeGrafter"/>
</dbReference>
<dbReference type="PANTHER" id="PTHR46389:SF3">
    <property type="entry name" value="POLYCOMB GROUP PROTEIN PC"/>
    <property type="match status" value="1"/>
</dbReference>
<dbReference type="CDD" id="cd18627">
    <property type="entry name" value="CD_polycomb_like"/>
    <property type="match status" value="1"/>
</dbReference>
<dbReference type="Pfam" id="PF00385">
    <property type="entry name" value="Chromo"/>
    <property type="match status" value="1"/>
</dbReference>
<dbReference type="OMA" id="IPKPCNN"/>
<feature type="compositionally biased region" description="Polar residues" evidence="6">
    <location>
        <begin position="171"/>
        <end position="196"/>
    </location>
</feature>
<comment type="subcellular location">
    <subcellularLocation>
        <location evidence="1">Nucleus</location>
    </subcellularLocation>
</comment>
<evidence type="ECO:0000256" key="6">
    <source>
        <dbReference type="SAM" id="MobiDB-lite"/>
    </source>
</evidence>
<reference evidence="8 9" key="1">
    <citation type="submission" date="2013-11" db="EMBL/GenBank/DDBJ databases">
        <title>Genome sequencing of Stegodyphus mimosarum.</title>
        <authorList>
            <person name="Bechsgaard J."/>
        </authorList>
    </citation>
    <scope>NUCLEOTIDE SEQUENCE [LARGE SCALE GENOMIC DNA]</scope>
</reference>
<dbReference type="PROSITE" id="PS00598">
    <property type="entry name" value="CHROMO_1"/>
    <property type="match status" value="1"/>
</dbReference>
<feature type="region of interest" description="Disordered" evidence="6">
    <location>
        <begin position="60"/>
        <end position="81"/>
    </location>
</feature>
<dbReference type="FunFam" id="2.40.50.40:FF:000006">
    <property type="entry name" value="Chromobox protein homolog 7"/>
    <property type="match status" value="1"/>
</dbReference>